<evidence type="ECO:0008006" key="4">
    <source>
        <dbReference type="Google" id="ProtNLM"/>
    </source>
</evidence>
<organism evidence="2 3">
    <name type="scientific">Brenthis ino</name>
    <name type="common">lesser marbled fritillary</name>
    <dbReference type="NCBI Taxonomy" id="405034"/>
    <lineage>
        <taxon>Eukaryota</taxon>
        <taxon>Metazoa</taxon>
        <taxon>Ecdysozoa</taxon>
        <taxon>Arthropoda</taxon>
        <taxon>Hexapoda</taxon>
        <taxon>Insecta</taxon>
        <taxon>Pterygota</taxon>
        <taxon>Neoptera</taxon>
        <taxon>Endopterygota</taxon>
        <taxon>Lepidoptera</taxon>
        <taxon>Glossata</taxon>
        <taxon>Ditrysia</taxon>
        <taxon>Papilionoidea</taxon>
        <taxon>Nymphalidae</taxon>
        <taxon>Heliconiinae</taxon>
        <taxon>Argynnini</taxon>
        <taxon>Brenthis</taxon>
    </lineage>
</organism>
<dbReference type="EMBL" id="OV170224">
    <property type="protein sequence ID" value="CAH0724242.1"/>
    <property type="molecule type" value="Genomic_DNA"/>
</dbReference>
<feature type="compositionally biased region" description="Basic and acidic residues" evidence="1">
    <location>
        <begin position="11"/>
        <end position="21"/>
    </location>
</feature>
<evidence type="ECO:0000313" key="2">
    <source>
        <dbReference type="EMBL" id="CAH0724242.1"/>
    </source>
</evidence>
<evidence type="ECO:0000313" key="3">
    <source>
        <dbReference type="Proteomes" id="UP000838878"/>
    </source>
</evidence>
<proteinExistence type="predicted"/>
<gene>
    <name evidence="2" type="ORF">BINO364_LOCUS9977</name>
</gene>
<reference evidence="2" key="1">
    <citation type="submission" date="2021-12" db="EMBL/GenBank/DDBJ databases">
        <authorList>
            <person name="Martin H S."/>
        </authorList>
    </citation>
    <scope>NUCLEOTIDE SEQUENCE</scope>
</reference>
<dbReference type="AlphaFoldDB" id="A0A8J9W2D9"/>
<feature type="compositionally biased region" description="Basic residues" evidence="1">
    <location>
        <begin position="1"/>
        <end position="10"/>
    </location>
</feature>
<accession>A0A8J9W2D9</accession>
<evidence type="ECO:0000256" key="1">
    <source>
        <dbReference type="SAM" id="MobiDB-lite"/>
    </source>
</evidence>
<sequence>MDGERPKKRCVRQDMNEKGAFEEDDVDVPEQDDSCQQKNESYSDYSYITPDMAEVGEASTPKQFNYEEDKFKRHYSEVDDEYDAIGINVAAKLRGLPPNMRILAEKLINDVLYQAQMNALNSSTVISTLDPFK</sequence>
<protein>
    <recommendedName>
        <fullName evidence="4">BESS domain-containing protein</fullName>
    </recommendedName>
</protein>
<dbReference type="Proteomes" id="UP000838878">
    <property type="component" value="Chromosome 4"/>
</dbReference>
<keyword evidence="3" id="KW-1185">Reference proteome</keyword>
<name>A0A8J9W2D9_9NEOP</name>
<feature type="region of interest" description="Disordered" evidence="1">
    <location>
        <begin position="1"/>
        <end position="39"/>
    </location>
</feature>
<feature type="compositionally biased region" description="Acidic residues" evidence="1">
    <location>
        <begin position="22"/>
        <end position="33"/>
    </location>
</feature>
<dbReference type="OrthoDB" id="7476629at2759"/>
<feature type="non-terminal residue" evidence="2">
    <location>
        <position position="133"/>
    </location>
</feature>